<name>A0A1B1M1N9_STRLN</name>
<accession>A0A1B1M1N9</accession>
<feature type="region of interest" description="Disordered" evidence="1">
    <location>
        <begin position="225"/>
        <end position="306"/>
    </location>
</feature>
<protein>
    <submittedName>
        <fullName evidence="2">Putative oxidoreductase</fullName>
    </submittedName>
</protein>
<organism evidence="2 3">
    <name type="scientific">Streptomyces lincolnensis</name>
    <dbReference type="NCBI Taxonomy" id="1915"/>
    <lineage>
        <taxon>Bacteria</taxon>
        <taxon>Bacillati</taxon>
        <taxon>Actinomycetota</taxon>
        <taxon>Actinomycetes</taxon>
        <taxon>Kitasatosporales</taxon>
        <taxon>Streptomycetaceae</taxon>
        <taxon>Streptomyces</taxon>
    </lineage>
</organism>
<dbReference type="RefSeq" id="WP_225988212.1">
    <property type="nucleotide sequence ID" value="NZ_CP016438.1"/>
</dbReference>
<dbReference type="KEGG" id="sls:SLINC_0375"/>
<sequence>MAIIGAALTGLSAALHLAREGASVHVFEKDTVGFGASGRNGGMATTGLSIGFRDAVPRYGFDTAKRYLMAYHDAVDTLEKLVTDENIDCDFARTGKLNLASRPAHFDGLRRTHEIMSGRLGLETRLVSKSELRSEIGSDLYHGAMVEARSAGLHVGKFTTEVFPQLTQARVDYCWGGLVDMSPPGRSSRNVCRELPGPVTPRSSIMAVVEDVRLGEEITDGVDRCGDRRYSALRPGTGRPGAPARPRAAGPPKSPAPAQADRVEADRRPRPCYAEAVRRTSRRTAVPTGAGQTLPAATTFRSSSPS</sequence>
<evidence type="ECO:0000256" key="1">
    <source>
        <dbReference type="SAM" id="MobiDB-lite"/>
    </source>
</evidence>
<reference evidence="2 3" key="1">
    <citation type="submission" date="2016-07" db="EMBL/GenBank/DDBJ databases">
        <title>Enhancement of antibiotic productionsby engineered nitrateutilization in actinobacteria.</title>
        <authorList>
            <person name="Meng S.C."/>
        </authorList>
    </citation>
    <scope>NUCLEOTIDE SEQUENCE [LARGE SCALE GENOMIC DNA]</scope>
    <source>
        <strain evidence="2 3">NRRL 2936</strain>
    </source>
</reference>
<evidence type="ECO:0000313" key="3">
    <source>
        <dbReference type="Proteomes" id="UP000092598"/>
    </source>
</evidence>
<dbReference type="Gene3D" id="3.30.9.10">
    <property type="entry name" value="D-Amino Acid Oxidase, subunit A, domain 2"/>
    <property type="match status" value="1"/>
</dbReference>
<dbReference type="PANTHER" id="PTHR13847:SF281">
    <property type="entry name" value="FAD DEPENDENT OXIDOREDUCTASE DOMAIN-CONTAINING PROTEIN"/>
    <property type="match status" value="1"/>
</dbReference>
<feature type="compositionally biased region" description="Low complexity" evidence="1">
    <location>
        <begin position="232"/>
        <end position="260"/>
    </location>
</feature>
<dbReference type="Pfam" id="PF01266">
    <property type="entry name" value="DAO"/>
    <property type="match status" value="1"/>
</dbReference>
<gene>
    <name evidence="2" type="ORF">SLINC_0375</name>
</gene>
<dbReference type="SUPFAM" id="SSF51905">
    <property type="entry name" value="FAD/NAD(P)-binding domain"/>
    <property type="match status" value="1"/>
</dbReference>
<dbReference type="Gene3D" id="3.50.50.60">
    <property type="entry name" value="FAD/NAD(P)-binding domain"/>
    <property type="match status" value="1"/>
</dbReference>
<dbReference type="InterPro" id="IPR036188">
    <property type="entry name" value="FAD/NAD-bd_sf"/>
</dbReference>
<dbReference type="EMBL" id="CP016438">
    <property type="protein sequence ID" value="ANS62599.1"/>
    <property type="molecule type" value="Genomic_DNA"/>
</dbReference>
<dbReference type="STRING" id="1915.SLINC_0375"/>
<dbReference type="InterPro" id="IPR006076">
    <property type="entry name" value="FAD-dep_OxRdtase"/>
</dbReference>
<dbReference type="GO" id="GO:0005737">
    <property type="term" value="C:cytoplasm"/>
    <property type="evidence" value="ECO:0007669"/>
    <property type="project" value="TreeGrafter"/>
</dbReference>
<feature type="compositionally biased region" description="Polar residues" evidence="1">
    <location>
        <begin position="295"/>
        <end position="306"/>
    </location>
</feature>
<dbReference type="Proteomes" id="UP000092598">
    <property type="component" value="Chromosome"/>
</dbReference>
<proteinExistence type="predicted"/>
<keyword evidence="3" id="KW-1185">Reference proteome</keyword>
<dbReference type="AlphaFoldDB" id="A0A1B1M1N9"/>
<dbReference type="PANTHER" id="PTHR13847">
    <property type="entry name" value="SARCOSINE DEHYDROGENASE-RELATED"/>
    <property type="match status" value="1"/>
</dbReference>
<evidence type="ECO:0000313" key="2">
    <source>
        <dbReference type="EMBL" id="ANS62599.1"/>
    </source>
</evidence>